<keyword evidence="2" id="KW-0732">Signal</keyword>
<proteinExistence type="predicted"/>
<feature type="chain" id="PRO_5013068563" description="Secreted protein" evidence="2">
    <location>
        <begin position="22"/>
        <end position="79"/>
    </location>
</feature>
<dbReference type="EMBL" id="FUIE01000042">
    <property type="protein sequence ID" value="SJM60888.1"/>
    <property type="molecule type" value="Genomic_DNA"/>
</dbReference>
<gene>
    <name evidence="3" type="ORF">FM111_07910</name>
</gene>
<evidence type="ECO:0000313" key="4">
    <source>
        <dbReference type="Proteomes" id="UP000195766"/>
    </source>
</evidence>
<sequence>MLTTLLFSLLLSSSSTTPVHAQSAAAMPVGGVVRDRSAPRPGEEVREECYRGQPTGSNVRQDICRQAAVKRPVERAARR</sequence>
<feature type="region of interest" description="Disordered" evidence="1">
    <location>
        <begin position="33"/>
        <end position="57"/>
    </location>
</feature>
<dbReference type="Proteomes" id="UP000195766">
    <property type="component" value="Unassembled WGS sequence"/>
</dbReference>
<evidence type="ECO:0000256" key="1">
    <source>
        <dbReference type="SAM" id="MobiDB-lite"/>
    </source>
</evidence>
<dbReference type="AlphaFoldDB" id="A0A1R4FY91"/>
<dbReference type="OrthoDB" id="9914997at2"/>
<feature type="signal peptide" evidence="2">
    <location>
        <begin position="1"/>
        <end position="21"/>
    </location>
</feature>
<feature type="compositionally biased region" description="Basic and acidic residues" evidence="1">
    <location>
        <begin position="33"/>
        <end position="50"/>
    </location>
</feature>
<name>A0A1R4FY91_BREDI</name>
<accession>A0A1R4FY91</accession>
<organism evidence="3 4">
    <name type="scientific">Brevundimonas diminuta 3F5N</name>
    <dbReference type="NCBI Taxonomy" id="1255603"/>
    <lineage>
        <taxon>Bacteria</taxon>
        <taxon>Pseudomonadati</taxon>
        <taxon>Pseudomonadota</taxon>
        <taxon>Alphaproteobacteria</taxon>
        <taxon>Caulobacterales</taxon>
        <taxon>Caulobacteraceae</taxon>
        <taxon>Brevundimonas</taxon>
    </lineage>
</organism>
<evidence type="ECO:0000256" key="2">
    <source>
        <dbReference type="SAM" id="SignalP"/>
    </source>
</evidence>
<protein>
    <recommendedName>
        <fullName evidence="5">Secreted protein</fullName>
    </recommendedName>
</protein>
<evidence type="ECO:0000313" key="3">
    <source>
        <dbReference type="EMBL" id="SJM60888.1"/>
    </source>
</evidence>
<reference evidence="3 4" key="1">
    <citation type="submission" date="2017-02" db="EMBL/GenBank/DDBJ databases">
        <authorList>
            <person name="Peterson S.W."/>
        </authorList>
    </citation>
    <scope>NUCLEOTIDE SEQUENCE [LARGE SCALE GENOMIC DNA]</scope>
    <source>
        <strain evidence="3 4">3F5N</strain>
    </source>
</reference>
<dbReference type="RefSeq" id="WP_087140438.1">
    <property type="nucleotide sequence ID" value="NZ_FUIE01000042.1"/>
</dbReference>
<evidence type="ECO:0008006" key="5">
    <source>
        <dbReference type="Google" id="ProtNLM"/>
    </source>
</evidence>